<keyword evidence="2" id="KW-1185">Reference proteome</keyword>
<dbReference type="EMBL" id="AEVI01000046">
    <property type="protein sequence ID" value="EFX96076.1"/>
    <property type="molecule type" value="Genomic_DNA"/>
</dbReference>
<name>A0ABP2KKD1_STRVE</name>
<proteinExistence type="predicted"/>
<evidence type="ECO:0000313" key="1">
    <source>
        <dbReference type="EMBL" id="EFX96076.1"/>
    </source>
</evidence>
<sequence length="41" mass="5056">MILKNEAQRFYFIFVIKARLENEFILTILMKTFYKTIIELI</sequence>
<reference evidence="1 2" key="1">
    <citation type="submission" date="2011-01" db="EMBL/GenBank/DDBJ databases">
        <authorList>
            <person name="Muzny D."/>
            <person name="Qin X."/>
            <person name="Buhay C."/>
            <person name="Dugan-Rocha S."/>
            <person name="Ding Y."/>
            <person name="Chen G."/>
            <person name="Hawes A."/>
            <person name="Holder M."/>
            <person name="Jhangiani S."/>
            <person name="Johnson A."/>
            <person name="Khan Z."/>
            <person name="Li Z."/>
            <person name="Liu W."/>
            <person name="Liu X."/>
            <person name="Perez L."/>
            <person name="Shen H."/>
            <person name="Wang Q."/>
            <person name="Watt J."/>
            <person name="Xi L."/>
            <person name="Xin Y."/>
            <person name="Zhou J."/>
            <person name="Deng J."/>
            <person name="Jiang H."/>
            <person name="Liu Y."/>
            <person name="Qu J."/>
            <person name="Song X.-Z."/>
            <person name="Zhang L."/>
            <person name="Villasana D."/>
            <person name="Johnson A."/>
            <person name="Liu J."/>
            <person name="Liyanage D."/>
            <person name="Lorensuhewa L."/>
            <person name="Robinson T."/>
            <person name="Song A."/>
            <person name="Song B.-B."/>
            <person name="Dinh H."/>
            <person name="Thornton R."/>
            <person name="Coyle M."/>
            <person name="Francisco L."/>
            <person name="Jackson L."/>
            <person name="Javaid M."/>
            <person name="Korchina V."/>
            <person name="Kovar C."/>
            <person name="Mata R."/>
            <person name="Mathew T."/>
            <person name="Ngo R."/>
            <person name="Nguyen L."/>
            <person name="Nguyen N."/>
            <person name="Okwuonu G."/>
            <person name="Ongeri F."/>
            <person name="Pham C."/>
            <person name="Simmons D."/>
            <person name="Wilczek-Boney K."/>
            <person name="Hale W."/>
            <person name="Jakkamsetti A."/>
            <person name="Pham P."/>
            <person name="Ruth R."/>
            <person name="San Lucas F."/>
            <person name="Warren J."/>
            <person name="Zhang J."/>
            <person name="Zhao Z."/>
            <person name="Zhou C."/>
            <person name="Zhu D."/>
            <person name="Lee S."/>
            <person name="Bess C."/>
            <person name="Blankenburg K."/>
            <person name="Forbes L."/>
            <person name="Fu Q."/>
            <person name="Gubbala S."/>
            <person name="Hirani K."/>
            <person name="Jayaseelan J.C."/>
            <person name="Lara F."/>
            <person name="Munidasa M."/>
            <person name="Palculict T."/>
            <person name="Patil S."/>
            <person name="Pu L.-L."/>
            <person name="Saada N."/>
            <person name="Tang L."/>
            <person name="Weissenberger G."/>
            <person name="Zhu Y."/>
            <person name="Hemphill L."/>
            <person name="Shang Y."/>
            <person name="Youmans B."/>
            <person name="Ayvaz T."/>
            <person name="Ross M."/>
            <person name="Santibanez J."/>
            <person name="Aqrawi P."/>
            <person name="Gross S."/>
            <person name="Joshi V."/>
            <person name="Fowler G."/>
            <person name="Nazareth L."/>
            <person name="Reid J."/>
            <person name="Worley K."/>
            <person name="Petrosino J."/>
            <person name="Highlander S."/>
            <person name="Gibbs R."/>
        </authorList>
    </citation>
    <scope>NUCLEOTIDE SEQUENCE [LARGE SCALE GENOMIC DNA]</scope>
    <source>
        <strain evidence="1 2">ATCC 49124</strain>
    </source>
</reference>
<dbReference type="Proteomes" id="UP000003697">
    <property type="component" value="Unassembled WGS sequence"/>
</dbReference>
<comment type="caution">
    <text evidence="1">The sequence shown here is derived from an EMBL/GenBank/DDBJ whole genome shotgun (WGS) entry which is preliminary data.</text>
</comment>
<gene>
    <name evidence="1" type="ORF">HMPREF9425_1020</name>
</gene>
<protein>
    <submittedName>
        <fullName evidence="1">Uncharacterized protein</fullName>
    </submittedName>
</protein>
<organism evidence="1 2">
    <name type="scientific">Streptococcus vestibularis ATCC 49124</name>
    <dbReference type="NCBI Taxonomy" id="889206"/>
    <lineage>
        <taxon>Bacteria</taxon>
        <taxon>Bacillati</taxon>
        <taxon>Bacillota</taxon>
        <taxon>Bacilli</taxon>
        <taxon>Lactobacillales</taxon>
        <taxon>Streptococcaceae</taxon>
        <taxon>Streptococcus</taxon>
    </lineage>
</organism>
<accession>A0ABP2KKD1</accession>
<evidence type="ECO:0000313" key="2">
    <source>
        <dbReference type="Proteomes" id="UP000003697"/>
    </source>
</evidence>